<comment type="subcellular location">
    <subcellularLocation>
        <location evidence="2">Gas vesicle</location>
    </subcellularLocation>
</comment>
<keyword evidence="5" id="KW-1185">Reference proteome</keyword>
<evidence type="ECO:0000256" key="1">
    <source>
        <dbReference type="ARBA" id="ARBA00022987"/>
    </source>
</evidence>
<dbReference type="PANTHER" id="PTHR36852:SF1">
    <property type="entry name" value="PROTEIN GVPL 2"/>
    <property type="match status" value="1"/>
</dbReference>
<evidence type="ECO:0000256" key="2">
    <source>
        <dbReference type="ARBA" id="ARBA00035108"/>
    </source>
</evidence>
<proteinExistence type="inferred from homology"/>
<dbReference type="InterPro" id="IPR009430">
    <property type="entry name" value="GvpL/GvpF"/>
</dbReference>
<dbReference type="EMBL" id="JBHUKU010000022">
    <property type="protein sequence ID" value="MFD2463765.1"/>
    <property type="molecule type" value="Genomic_DNA"/>
</dbReference>
<comment type="caution">
    <text evidence="4">The sequence shown here is derived from an EMBL/GenBank/DDBJ whole genome shotgun (WGS) entry which is preliminary data.</text>
</comment>
<organism evidence="4 5">
    <name type="scientific">Amycolatopsis samaneae</name>
    <dbReference type="NCBI Taxonomy" id="664691"/>
    <lineage>
        <taxon>Bacteria</taxon>
        <taxon>Bacillati</taxon>
        <taxon>Actinomycetota</taxon>
        <taxon>Actinomycetes</taxon>
        <taxon>Pseudonocardiales</taxon>
        <taxon>Pseudonocardiaceae</taxon>
        <taxon>Amycolatopsis</taxon>
    </lineage>
</organism>
<accession>A0ABW5GSB6</accession>
<protein>
    <submittedName>
        <fullName evidence="4">GvpL/GvpF family gas vesicle protein</fullName>
    </submittedName>
</protein>
<comment type="similarity">
    <text evidence="3">Belongs to the gas vesicle GvpF/GvpL family.</text>
</comment>
<dbReference type="Pfam" id="PF06386">
    <property type="entry name" value="GvpL_GvpF"/>
    <property type="match status" value="1"/>
</dbReference>
<keyword evidence="1" id="KW-0304">Gas vesicle</keyword>
<dbReference type="RefSeq" id="WP_345386488.1">
    <property type="nucleotide sequence ID" value="NZ_BAABHG010000001.1"/>
</dbReference>
<name>A0ABW5GSB6_9PSEU</name>
<sequence>MSTYVYGIVLDSHPARVEELRGVGETPGAVRTVDADGLKAVVGEAPPDLRAKRRDLKAHQDVLEALIEQGPVLPMRFGLVADDERTVAGAVAARRDDYRATLSELDGRLEMNVKVAHQRDAVLGALLRQHEQLADLNERLRGRGGGTRDEQIHFGELVSEALAERQRRDAEALSAILGEHAVRESAGPPVDGCFFNSSFLVERDELDEFTSVVDHLRRTLDPVAEVRLRGPLPPYSFVGGK</sequence>
<dbReference type="PANTHER" id="PTHR36852">
    <property type="entry name" value="PROTEIN GVPL 2"/>
    <property type="match status" value="1"/>
</dbReference>
<evidence type="ECO:0000256" key="3">
    <source>
        <dbReference type="ARBA" id="ARBA00035643"/>
    </source>
</evidence>
<evidence type="ECO:0000313" key="4">
    <source>
        <dbReference type="EMBL" id="MFD2463765.1"/>
    </source>
</evidence>
<reference evidence="5" key="1">
    <citation type="journal article" date="2019" name="Int. J. Syst. Evol. Microbiol.">
        <title>The Global Catalogue of Microorganisms (GCM) 10K type strain sequencing project: providing services to taxonomists for standard genome sequencing and annotation.</title>
        <authorList>
            <consortium name="The Broad Institute Genomics Platform"/>
            <consortium name="The Broad Institute Genome Sequencing Center for Infectious Disease"/>
            <person name="Wu L."/>
            <person name="Ma J."/>
        </authorList>
    </citation>
    <scope>NUCLEOTIDE SEQUENCE [LARGE SCALE GENOMIC DNA]</scope>
    <source>
        <strain evidence="5">CGMCC 4.7643</strain>
    </source>
</reference>
<gene>
    <name evidence="4" type="ORF">ACFSYJ_34475</name>
</gene>
<evidence type="ECO:0000313" key="5">
    <source>
        <dbReference type="Proteomes" id="UP001597419"/>
    </source>
</evidence>
<dbReference type="Proteomes" id="UP001597419">
    <property type="component" value="Unassembled WGS sequence"/>
</dbReference>